<dbReference type="InterPro" id="IPR043128">
    <property type="entry name" value="Rev_trsase/Diguanyl_cyclase"/>
</dbReference>
<comment type="caution">
    <text evidence="18">The sequence shown here is derived from an EMBL/GenBank/DDBJ whole genome shotgun (WGS) entry which is preliminary data.</text>
</comment>
<keyword evidence="15" id="KW-0234">DNA repair</keyword>
<dbReference type="NCBIfam" id="NF002677">
    <property type="entry name" value="PRK02406.1"/>
    <property type="match status" value="1"/>
</dbReference>
<evidence type="ECO:0000256" key="15">
    <source>
        <dbReference type="ARBA" id="ARBA00023204"/>
    </source>
</evidence>
<evidence type="ECO:0000256" key="7">
    <source>
        <dbReference type="ARBA" id="ARBA00022679"/>
    </source>
</evidence>
<evidence type="ECO:0000256" key="9">
    <source>
        <dbReference type="ARBA" id="ARBA00022705"/>
    </source>
</evidence>
<dbReference type="InterPro" id="IPR050116">
    <property type="entry name" value="DNA_polymerase-Y"/>
</dbReference>
<dbReference type="Gene3D" id="3.30.70.270">
    <property type="match status" value="1"/>
</dbReference>
<dbReference type="GO" id="GO:0003684">
    <property type="term" value="F:damaged DNA binding"/>
    <property type="evidence" value="ECO:0007669"/>
    <property type="project" value="InterPro"/>
</dbReference>
<dbReference type="PROSITE" id="PS50173">
    <property type="entry name" value="UMUC"/>
    <property type="match status" value="1"/>
</dbReference>
<dbReference type="InterPro" id="IPR017961">
    <property type="entry name" value="DNA_pol_Y-fam_little_finger"/>
</dbReference>
<evidence type="ECO:0000313" key="18">
    <source>
        <dbReference type="EMBL" id="GAI15576.1"/>
    </source>
</evidence>
<dbReference type="EC" id="2.7.7.7" evidence="4"/>
<evidence type="ECO:0000256" key="3">
    <source>
        <dbReference type="ARBA" id="ARBA00010945"/>
    </source>
</evidence>
<keyword evidence="10" id="KW-0479">Metal-binding</keyword>
<protein>
    <recommendedName>
        <fullName evidence="4">DNA-directed DNA polymerase</fullName>
        <ecNumber evidence="4">2.7.7.7</ecNumber>
    </recommendedName>
</protein>
<dbReference type="GO" id="GO:0042276">
    <property type="term" value="P:error-prone translesion synthesis"/>
    <property type="evidence" value="ECO:0007669"/>
    <property type="project" value="TreeGrafter"/>
</dbReference>
<name>X1MBW4_9ZZZZ</name>
<keyword evidence="8" id="KW-0548">Nucleotidyltransferase</keyword>
<evidence type="ECO:0000256" key="6">
    <source>
        <dbReference type="ARBA" id="ARBA00022490"/>
    </source>
</evidence>
<keyword evidence="14" id="KW-0238">DNA-binding</keyword>
<evidence type="ECO:0000256" key="2">
    <source>
        <dbReference type="ARBA" id="ARBA00004496"/>
    </source>
</evidence>
<evidence type="ECO:0000256" key="16">
    <source>
        <dbReference type="ARBA" id="ARBA00049244"/>
    </source>
</evidence>
<reference evidence="18" key="1">
    <citation type="journal article" date="2014" name="Front. Microbiol.">
        <title>High frequency of phylogenetically diverse reductive dehalogenase-homologous genes in deep subseafloor sedimentary metagenomes.</title>
        <authorList>
            <person name="Kawai M."/>
            <person name="Futagami T."/>
            <person name="Toyoda A."/>
            <person name="Takaki Y."/>
            <person name="Nishi S."/>
            <person name="Hori S."/>
            <person name="Arai W."/>
            <person name="Tsubouchi T."/>
            <person name="Morono Y."/>
            <person name="Uchiyama I."/>
            <person name="Ito T."/>
            <person name="Fujiyama A."/>
            <person name="Inagaki F."/>
            <person name="Takami H."/>
        </authorList>
    </citation>
    <scope>NUCLEOTIDE SEQUENCE</scope>
    <source>
        <strain evidence="18">Expedition CK06-06</strain>
    </source>
</reference>
<dbReference type="CDD" id="cd03586">
    <property type="entry name" value="PolY_Pol_IV_kappa"/>
    <property type="match status" value="1"/>
</dbReference>
<evidence type="ECO:0000259" key="17">
    <source>
        <dbReference type="PROSITE" id="PS50173"/>
    </source>
</evidence>
<evidence type="ECO:0000256" key="13">
    <source>
        <dbReference type="ARBA" id="ARBA00022932"/>
    </source>
</evidence>
<dbReference type="Gene3D" id="1.10.150.20">
    <property type="entry name" value="5' to 3' exonuclease, C-terminal subdomain"/>
    <property type="match status" value="1"/>
</dbReference>
<dbReference type="GO" id="GO:0006281">
    <property type="term" value="P:DNA repair"/>
    <property type="evidence" value="ECO:0007669"/>
    <property type="project" value="UniProtKB-KW"/>
</dbReference>
<keyword evidence="13" id="KW-0239">DNA-directed DNA polymerase</keyword>
<gene>
    <name evidence="18" type="ORF">S06H3_09369</name>
</gene>
<dbReference type="GO" id="GO:0005829">
    <property type="term" value="C:cytosol"/>
    <property type="evidence" value="ECO:0007669"/>
    <property type="project" value="TreeGrafter"/>
</dbReference>
<comment type="catalytic activity">
    <reaction evidence="16">
        <text>DNA(n) + a 2'-deoxyribonucleoside 5'-triphosphate = DNA(n+1) + diphosphate</text>
        <dbReference type="Rhea" id="RHEA:22508"/>
        <dbReference type="Rhea" id="RHEA-COMP:17339"/>
        <dbReference type="Rhea" id="RHEA-COMP:17340"/>
        <dbReference type="ChEBI" id="CHEBI:33019"/>
        <dbReference type="ChEBI" id="CHEBI:61560"/>
        <dbReference type="ChEBI" id="CHEBI:173112"/>
        <dbReference type="EC" id="2.7.7.7"/>
    </reaction>
</comment>
<dbReference type="InterPro" id="IPR036775">
    <property type="entry name" value="DNA_pol_Y-fam_lit_finger_sf"/>
</dbReference>
<keyword evidence="6" id="KW-0963">Cytoplasm</keyword>
<dbReference type="Gene3D" id="3.30.1490.100">
    <property type="entry name" value="DNA polymerase, Y-family, little finger domain"/>
    <property type="match status" value="1"/>
</dbReference>
<keyword evidence="5" id="KW-0515">Mutator protein</keyword>
<evidence type="ECO:0000256" key="14">
    <source>
        <dbReference type="ARBA" id="ARBA00023125"/>
    </source>
</evidence>
<comment type="similarity">
    <text evidence="3">Belongs to the DNA polymerase type-Y family.</text>
</comment>
<evidence type="ECO:0000256" key="1">
    <source>
        <dbReference type="ARBA" id="ARBA00001946"/>
    </source>
</evidence>
<keyword evidence="7" id="KW-0808">Transferase</keyword>
<keyword evidence="9" id="KW-0235">DNA replication</keyword>
<dbReference type="SUPFAM" id="SSF56672">
    <property type="entry name" value="DNA/RNA polymerases"/>
    <property type="match status" value="1"/>
</dbReference>
<feature type="domain" description="UmuC" evidence="17">
    <location>
        <begin position="1"/>
        <end position="146"/>
    </location>
</feature>
<keyword evidence="12" id="KW-0460">Magnesium</keyword>
<accession>X1MBW4</accession>
<dbReference type="InterPro" id="IPR043502">
    <property type="entry name" value="DNA/RNA_pol_sf"/>
</dbReference>
<dbReference type="EMBL" id="BARV01004116">
    <property type="protein sequence ID" value="GAI15576.1"/>
    <property type="molecule type" value="Genomic_DNA"/>
</dbReference>
<evidence type="ECO:0000256" key="10">
    <source>
        <dbReference type="ARBA" id="ARBA00022723"/>
    </source>
</evidence>
<dbReference type="SUPFAM" id="SSF100879">
    <property type="entry name" value="Lesion bypass DNA polymerase (Y-family), little finger domain"/>
    <property type="match status" value="1"/>
</dbReference>
<evidence type="ECO:0000256" key="5">
    <source>
        <dbReference type="ARBA" id="ARBA00022457"/>
    </source>
</evidence>
<dbReference type="GO" id="GO:0009432">
    <property type="term" value="P:SOS response"/>
    <property type="evidence" value="ECO:0007669"/>
    <property type="project" value="TreeGrafter"/>
</dbReference>
<evidence type="ECO:0000256" key="12">
    <source>
        <dbReference type="ARBA" id="ARBA00022842"/>
    </source>
</evidence>
<evidence type="ECO:0000256" key="11">
    <source>
        <dbReference type="ARBA" id="ARBA00022763"/>
    </source>
</evidence>
<dbReference type="PANTHER" id="PTHR11076:SF33">
    <property type="entry name" value="DNA POLYMERASE KAPPA"/>
    <property type="match status" value="1"/>
</dbReference>
<dbReference type="FunFam" id="3.30.1490.100:FF:000004">
    <property type="entry name" value="DNA polymerase IV"/>
    <property type="match status" value="1"/>
</dbReference>
<dbReference type="GO" id="GO:0006260">
    <property type="term" value="P:DNA replication"/>
    <property type="evidence" value="ECO:0007669"/>
    <property type="project" value="UniProtKB-KW"/>
</dbReference>
<dbReference type="Pfam" id="PF11799">
    <property type="entry name" value="IMS_C"/>
    <property type="match status" value="1"/>
</dbReference>
<evidence type="ECO:0000256" key="8">
    <source>
        <dbReference type="ARBA" id="ARBA00022695"/>
    </source>
</evidence>
<dbReference type="Pfam" id="PF00817">
    <property type="entry name" value="IMS"/>
    <property type="match status" value="1"/>
</dbReference>
<comment type="cofactor">
    <cofactor evidence="1">
        <name>Mg(2+)</name>
        <dbReference type="ChEBI" id="CHEBI:18420"/>
    </cofactor>
</comment>
<dbReference type="PANTHER" id="PTHR11076">
    <property type="entry name" value="DNA REPAIR POLYMERASE UMUC / TRANSFERASE FAMILY MEMBER"/>
    <property type="match status" value="1"/>
</dbReference>
<dbReference type="Gene3D" id="3.40.1170.60">
    <property type="match status" value="1"/>
</dbReference>
<dbReference type="GO" id="GO:0003887">
    <property type="term" value="F:DNA-directed DNA polymerase activity"/>
    <property type="evidence" value="ECO:0007669"/>
    <property type="project" value="UniProtKB-KW"/>
</dbReference>
<dbReference type="GO" id="GO:0046872">
    <property type="term" value="F:metal ion binding"/>
    <property type="evidence" value="ECO:0007669"/>
    <property type="project" value="UniProtKB-KW"/>
</dbReference>
<feature type="non-terminal residue" evidence="18">
    <location>
        <position position="284"/>
    </location>
</feature>
<comment type="subcellular location">
    <subcellularLocation>
        <location evidence="2">Cytoplasm</location>
    </subcellularLocation>
</comment>
<organism evidence="18">
    <name type="scientific">marine sediment metagenome</name>
    <dbReference type="NCBI Taxonomy" id="412755"/>
    <lineage>
        <taxon>unclassified sequences</taxon>
        <taxon>metagenomes</taxon>
        <taxon>ecological metagenomes</taxon>
    </lineage>
</organism>
<dbReference type="AlphaFoldDB" id="X1MBW4"/>
<keyword evidence="11" id="KW-0227">DNA damage</keyword>
<sequence>MVASASYEARPFGIHAGMPLSKARRLCPQAIFIQANFSRYREAADKFMEILAAFSPCIEPLGLDEAYLDVTGCEEPYGSLRQMALALKDRIRRELRLTASVGIATCKVVAKIASDLCKPDGLLEVARGKERHFLNPLPVARLPGVGKKTEQVLKGMGITTVGELASLPLNIVEKHFGKFGVVIHRYANGIDDRRVEAPGESKSISKQITFAQDTLDAGYLETNLRHLCQQVSAELRNRDKQARCVTLRLRYADFKTITRQVTLKEASNVSQVIFAAARQLLSET</sequence>
<dbReference type="InterPro" id="IPR001126">
    <property type="entry name" value="UmuC"/>
</dbReference>
<dbReference type="InterPro" id="IPR022880">
    <property type="entry name" value="DNApol_IV"/>
</dbReference>
<evidence type="ECO:0000256" key="4">
    <source>
        <dbReference type="ARBA" id="ARBA00012417"/>
    </source>
</evidence>
<dbReference type="Pfam" id="PF21999">
    <property type="entry name" value="IMS_HHH_1"/>
    <property type="match status" value="1"/>
</dbReference>
<dbReference type="InterPro" id="IPR053848">
    <property type="entry name" value="IMS_HHH_1"/>
</dbReference>
<proteinExistence type="inferred from homology"/>